<comment type="caution">
    <text evidence="1">The sequence shown here is derived from an EMBL/GenBank/DDBJ whole genome shotgun (WGS) entry which is preliminary data.</text>
</comment>
<sequence length="46" mass="5210">MDVKTPCAEHVWVLREMLYDDFGVGRDEECATCGQTQVRADGRYAS</sequence>
<dbReference type="EMBL" id="BAAAQQ010000011">
    <property type="protein sequence ID" value="GAA2122930.1"/>
    <property type="molecule type" value="Genomic_DNA"/>
</dbReference>
<accession>A0ABP5JYG9</accession>
<proteinExistence type="predicted"/>
<name>A0ABP5JYG9_9ACTN</name>
<evidence type="ECO:0000313" key="1">
    <source>
        <dbReference type="EMBL" id="GAA2122930.1"/>
    </source>
</evidence>
<dbReference type="RefSeq" id="WP_344303395.1">
    <property type="nucleotide sequence ID" value="NZ_BAAAQQ010000011.1"/>
</dbReference>
<organism evidence="1 2">
    <name type="scientific">Nocardioides bigeumensis</name>
    <dbReference type="NCBI Taxonomy" id="433657"/>
    <lineage>
        <taxon>Bacteria</taxon>
        <taxon>Bacillati</taxon>
        <taxon>Actinomycetota</taxon>
        <taxon>Actinomycetes</taxon>
        <taxon>Propionibacteriales</taxon>
        <taxon>Nocardioidaceae</taxon>
        <taxon>Nocardioides</taxon>
    </lineage>
</organism>
<gene>
    <name evidence="1" type="ORF">GCM10009843_18310</name>
</gene>
<dbReference type="Proteomes" id="UP001500575">
    <property type="component" value="Unassembled WGS sequence"/>
</dbReference>
<reference evidence="2" key="1">
    <citation type="journal article" date="2019" name="Int. J. Syst. Evol. Microbiol.">
        <title>The Global Catalogue of Microorganisms (GCM) 10K type strain sequencing project: providing services to taxonomists for standard genome sequencing and annotation.</title>
        <authorList>
            <consortium name="The Broad Institute Genomics Platform"/>
            <consortium name="The Broad Institute Genome Sequencing Center for Infectious Disease"/>
            <person name="Wu L."/>
            <person name="Ma J."/>
        </authorList>
    </citation>
    <scope>NUCLEOTIDE SEQUENCE [LARGE SCALE GENOMIC DNA]</scope>
    <source>
        <strain evidence="2">JCM 16021</strain>
    </source>
</reference>
<protein>
    <submittedName>
        <fullName evidence="1">Uncharacterized protein</fullName>
    </submittedName>
</protein>
<evidence type="ECO:0000313" key="2">
    <source>
        <dbReference type="Proteomes" id="UP001500575"/>
    </source>
</evidence>
<keyword evidence="2" id="KW-1185">Reference proteome</keyword>